<gene>
    <name evidence="6" type="ORF">SAMN05421863_101219</name>
</gene>
<dbReference type="PIRSF" id="PIRSF019345">
    <property type="entry name" value="ScpB"/>
    <property type="match status" value="1"/>
</dbReference>
<dbReference type="SUPFAM" id="SSF46785">
    <property type="entry name" value="Winged helix' DNA-binding domain"/>
    <property type="match status" value="2"/>
</dbReference>
<dbReference type="Pfam" id="PF04079">
    <property type="entry name" value="SMC_ScpB"/>
    <property type="match status" value="1"/>
</dbReference>
<keyword evidence="3" id="KW-0159">Chromosome partition</keyword>
<feature type="compositionally biased region" description="Low complexity" evidence="5">
    <location>
        <begin position="190"/>
        <end position="205"/>
    </location>
</feature>
<keyword evidence="1" id="KW-0963">Cytoplasm</keyword>
<dbReference type="GO" id="GO:0051304">
    <property type="term" value="P:chromosome separation"/>
    <property type="evidence" value="ECO:0007669"/>
    <property type="project" value="InterPro"/>
</dbReference>
<proteinExistence type="predicted"/>
<dbReference type="PANTHER" id="PTHR34298:SF2">
    <property type="entry name" value="SEGREGATION AND CONDENSATION PROTEIN B"/>
    <property type="match status" value="1"/>
</dbReference>
<dbReference type="NCBIfam" id="TIGR00281">
    <property type="entry name" value="SMC-Scp complex subunit ScpB"/>
    <property type="match status" value="1"/>
</dbReference>
<dbReference type="STRING" id="44574.AAW31_06050"/>
<evidence type="ECO:0000256" key="5">
    <source>
        <dbReference type="SAM" id="MobiDB-lite"/>
    </source>
</evidence>
<keyword evidence="4" id="KW-0131">Cell cycle</keyword>
<dbReference type="RefSeq" id="WP_083398368.1">
    <property type="nucleotide sequence ID" value="NZ_FOUB01000012.1"/>
</dbReference>
<dbReference type="PANTHER" id="PTHR34298">
    <property type="entry name" value="SEGREGATION AND CONDENSATION PROTEIN B"/>
    <property type="match status" value="1"/>
</dbReference>
<dbReference type="InterPro" id="IPR036390">
    <property type="entry name" value="WH_DNA-bd_sf"/>
</dbReference>
<keyword evidence="2" id="KW-0132">Cell division</keyword>
<dbReference type="OrthoDB" id="9806226at2"/>
<evidence type="ECO:0000256" key="1">
    <source>
        <dbReference type="ARBA" id="ARBA00022490"/>
    </source>
</evidence>
<evidence type="ECO:0000313" key="7">
    <source>
        <dbReference type="Proteomes" id="UP000183287"/>
    </source>
</evidence>
<dbReference type="GO" id="GO:0051301">
    <property type="term" value="P:cell division"/>
    <property type="evidence" value="ECO:0007669"/>
    <property type="project" value="UniProtKB-KW"/>
</dbReference>
<dbReference type="EMBL" id="FOUB01000012">
    <property type="protein sequence ID" value="SFM07497.1"/>
    <property type="molecule type" value="Genomic_DNA"/>
</dbReference>
<reference evidence="7" key="1">
    <citation type="submission" date="2016-10" db="EMBL/GenBank/DDBJ databases">
        <authorList>
            <person name="Varghese N."/>
            <person name="Submissions S."/>
        </authorList>
    </citation>
    <scope>NUCLEOTIDE SEQUENCE [LARGE SCALE GENOMIC DNA]</scope>
    <source>
        <strain evidence="7">Nm44</strain>
    </source>
</reference>
<organism evidence="6 7">
    <name type="scientific">Nitrosomonas communis</name>
    <dbReference type="NCBI Taxonomy" id="44574"/>
    <lineage>
        <taxon>Bacteria</taxon>
        <taxon>Pseudomonadati</taxon>
        <taxon>Pseudomonadota</taxon>
        <taxon>Betaproteobacteria</taxon>
        <taxon>Nitrosomonadales</taxon>
        <taxon>Nitrosomonadaceae</taxon>
        <taxon>Nitrosomonas</taxon>
    </lineage>
</organism>
<dbReference type="InterPro" id="IPR036388">
    <property type="entry name" value="WH-like_DNA-bd_sf"/>
</dbReference>
<protein>
    <submittedName>
        <fullName evidence="6">Segregation and condensation protein B</fullName>
    </submittedName>
</protein>
<dbReference type="Gene3D" id="1.10.10.10">
    <property type="entry name" value="Winged helix-like DNA-binding domain superfamily/Winged helix DNA-binding domain"/>
    <property type="match status" value="2"/>
</dbReference>
<evidence type="ECO:0000256" key="3">
    <source>
        <dbReference type="ARBA" id="ARBA00022829"/>
    </source>
</evidence>
<evidence type="ECO:0000256" key="2">
    <source>
        <dbReference type="ARBA" id="ARBA00022618"/>
    </source>
</evidence>
<dbReference type="InterPro" id="IPR005234">
    <property type="entry name" value="ScpB_csome_segregation"/>
</dbReference>
<evidence type="ECO:0000256" key="4">
    <source>
        <dbReference type="ARBA" id="ARBA00023306"/>
    </source>
</evidence>
<sequence length="233" mass="25984">MSNQPNPLLPSEILIPFSEPDISKILETALLTTQEPLALAELKQLFEGEVSSKLLQASLEKLREKWRDSGIELAQVAGGWHFRSKPEMQIFLDRLNPQKPPRYSRAVQETLAIIAYRQPVTRGDIEEIRGVAVSSNILKTLETRGWIEAVGQRNVPGRPSLYATTQSFLNDLNLQSLEQLPPLDELAALTELTEQPEPQDQGQEPATDSEMTEKLESEQAESPQDITPAPSAH</sequence>
<evidence type="ECO:0000313" key="6">
    <source>
        <dbReference type="EMBL" id="SFM07497.1"/>
    </source>
</evidence>
<name>A0A1I4MWM3_9PROT</name>
<accession>A0A1I4MWM3</accession>
<feature type="region of interest" description="Disordered" evidence="5">
    <location>
        <begin position="190"/>
        <end position="233"/>
    </location>
</feature>
<dbReference type="Proteomes" id="UP000183287">
    <property type="component" value="Unassembled WGS sequence"/>
</dbReference>
<keyword evidence="7" id="KW-1185">Reference proteome</keyword>
<dbReference type="AlphaFoldDB" id="A0A1I4MWM3"/>